<dbReference type="GO" id="GO:0015105">
    <property type="term" value="F:arsenite transmembrane transporter activity"/>
    <property type="evidence" value="ECO:0007669"/>
    <property type="project" value="InterPro"/>
</dbReference>
<keyword evidence="7" id="KW-0059">Arsenical resistance</keyword>
<evidence type="ECO:0000256" key="3">
    <source>
        <dbReference type="ARBA" id="ARBA00009843"/>
    </source>
</evidence>
<dbReference type="OrthoDB" id="3284414at2"/>
<evidence type="ECO:0000256" key="6">
    <source>
        <dbReference type="ARBA" id="ARBA00022692"/>
    </source>
</evidence>
<dbReference type="RefSeq" id="WP_142097648.1">
    <property type="nucleotide sequence ID" value="NZ_VIGH01000003.1"/>
</dbReference>
<dbReference type="GO" id="GO:0046685">
    <property type="term" value="P:response to arsenic-containing substance"/>
    <property type="evidence" value="ECO:0007669"/>
    <property type="project" value="UniProtKB-KW"/>
</dbReference>
<evidence type="ECO:0000256" key="1">
    <source>
        <dbReference type="ARBA" id="ARBA00004651"/>
    </source>
</evidence>
<evidence type="ECO:0000256" key="8">
    <source>
        <dbReference type="ARBA" id="ARBA00022989"/>
    </source>
</evidence>
<evidence type="ECO:0000256" key="7">
    <source>
        <dbReference type="ARBA" id="ARBA00022849"/>
    </source>
</evidence>
<name>A0A541BMF7_9NOCA</name>
<comment type="similarity">
    <text evidence="3">Belongs to the CitM (TC 2.A.11) transporter family.</text>
</comment>
<feature type="transmembrane region" description="Helical" evidence="10">
    <location>
        <begin position="334"/>
        <end position="356"/>
    </location>
</feature>
<sequence>MIVVVAVLVALVLAAAIARPHGLPEVAVAAPAAVVVLAIGALSPAEALDQLRALGPTVAFLAAILVLAHLADACGVFRWTAALLRAGATGSPTRLLALVFAACAVTTAVLSLDATVVLLTPAVLATAVSMGVSARPASYASAHLANSASTLMPVSNLTNLLAFSATGLGFAHFTALMALPWVVAIGLEFAVARLFFARELRGTATTPPPPAGTRPVPAPRWALAVLALTLAGFALSGLLGVAPVWCAVAGAALLAVPALREGRTRPRRLLAAADPFFLLFVLALGVVVAPLTGGAVGDWLAGLLPTGESFGALLLMAVVAAAAANLVNNLPATLLLIAALGPAAPTGLLLAMLIGVNLGPNLTYTGSLATMLWRRVVARAGQPAEIGTFTRLGLVTVPLTLVGAVAALWLVTR</sequence>
<keyword evidence="13" id="KW-1185">Reference proteome</keyword>
<feature type="transmembrane region" description="Helical" evidence="10">
    <location>
        <begin position="223"/>
        <end position="256"/>
    </location>
</feature>
<evidence type="ECO:0000256" key="2">
    <source>
        <dbReference type="ARBA" id="ARBA00006433"/>
    </source>
</evidence>
<dbReference type="EMBL" id="VIGH01000003">
    <property type="protein sequence ID" value="TQF73522.1"/>
    <property type="molecule type" value="Genomic_DNA"/>
</dbReference>
<dbReference type="PRINTS" id="PR00758">
    <property type="entry name" value="ARSENICPUMP"/>
</dbReference>
<evidence type="ECO:0000259" key="11">
    <source>
        <dbReference type="Pfam" id="PF03600"/>
    </source>
</evidence>
<dbReference type="Proteomes" id="UP000316256">
    <property type="component" value="Unassembled WGS sequence"/>
</dbReference>
<dbReference type="Pfam" id="PF03600">
    <property type="entry name" value="CitMHS"/>
    <property type="match status" value="1"/>
</dbReference>
<feature type="transmembrane region" description="Helical" evidence="10">
    <location>
        <begin position="160"/>
        <end position="183"/>
    </location>
</feature>
<keyword evidence="5" id="KW-1003">Cell membrane</keyword>
<evidence type="ECO:0000256" key="10">
    <source>
        <dbReference type="SAM" id="Phobius"/>
    </source>
</evidence>
<protein>
    <submittedName>
        <fullName evidence="12">Arsenic transporter</fullName>
    </submittedName>
</protein>
<evidence type="ECO:0000313" key="13">
    <source>
        <dbReference type="Proteomes" id="UP000316256"/>
    </source>
</evidence>
<organism evidence="12 13">
    <name type="scientific">Rhodococcus spelaei</name>
    <dbReference type="NCBI Taxonomy" id="2546320"/>
    <lineage>
        <taxon>Bacteria</taxon>
        <taxon>Bacillati</taxon>
        <taxon>Actinomycetota</taxon>
        <taxon>Actinomycetes</taxon>
        <taxon>Mycobacteriales</taxon>
        <taxon>Nocardiaceae</taxon>
        <taxon>Rhodococcus</taxon>
    </lineage>
</organism>
<proteinExistence type="inferred from homology"/>
<comment type="subcellular location">
    <subcellularLocation>
        <location evidence="1">Cell membrane</location>
        <topology evidence="1">Multi-pass membrane protein</topology>
    </subcellularLocation>
</comment>
<dbReference type="PANTHER" id="PTHR43302">
    <property type="entry name" value="TRANSPORTER ARSB-RELATED"/>
    <property type="match status" value="1"/>
</dbReference>
<dbReference type="InterPro" id="IPR004680">
    <property type="entry name" value="Cit_transptr-like_dom"/>
</dbReference>
<comment type="caution">
    <text evidence="12">The sequence shown here is derived from an EMBL/GenBank/DDBJ whole genome shotgun (WGS) entry which is preliminary data.</text>
</comment>
<evidence type="ECO:0000256" key="9">
    <source>
        <dbReference type="ARBA" id="ARBA00023136"/>
    </source>
</evidence>
<evidence type="ECO:0000256" key="4">
    <source>
        <dbReference type="ARBA" id="ARBA00022448"/>
    </source>
</evidence>
<keyword evidence="8 10" id="KW-1133">Transmembrane helix</keyword>
<dbReference type="AlphaFoldDB" id="A0A541BMF7"/>
<feature type="transmembrane region" description="Helical" evidence="10">
    <location>
        <begin position="309"/>
        <end position="327"/>
    </location>
</feature>
<feature type="domain" description="Citrate transporter-like" evidence="11">
    <location>
        <begin position="20"/>
        <end position="353"/>
    </location>
</feature>
<keyword evidence="4" id="KW-0813">Transport</keyword>
<evidence type="ECO:0000256" key="5">
    <source>
        <dbReference type="ARBA" id="ARBA00022475"/>
    </source>
</evidence>
<dbReference type="GO" id="GO:0005886">
    <property type="term" value="C:plasma membrane"/>
    <property type="evidence" value="ECO:0007669"/>
    <property type="project" value="UniProtKB-SubCell"/>
</dbReference>
<keyword evidence="6 10" id="KW-0812">Transmembrane</keyword>
<feature type="transmembrane region" description="Helical" evidence="10">
    <location>
        <begin position="57"/>
        <end position="79"/>
    </location>
</feature>
<feature type="transmembrane region" description="Helical" evidence="10">
    <location>
        <begin position="392"/>
        <end position="411"/>
    </location>
</feature>
<gene>
    <name evidence="12" type="ORF">FK531_08525</name>
</gene>
<feature type="transmembrane region" description="Helical" evidence="10">
    <location>
        <begin position="28"/>
        <end position="45"/>
    </location>
</feature>
<feature type="transmembrane region" description="Helical" evidence="10">
    <location>
        <begin position="99"/>
        <end position="125"/>
    </location>
</feature>
<evidence type="ECO:0000313" key="12">
    <source>
        <dbReference type="EMBL" id="TQF73522.1"/>
    </source>
</evidence>
<dbReference type="PANTHER" id="PTHR43302:SF5">
    <property type="entry name" value="TRANSPORTER ARSB-RELATED"/>
    <property type="match status" value="1"/>
</dbReference>
<keyword evidence="9 10" id="KW-0472">Membrane</keyword>
<accession>A0A541BMF7</accession>
<comment type="similarity">
    <text evidence="2">Belongs to the ArsB family.</text>
</comment>
<feature type="transmembrane region" description="Helical" evidence="10">
    <location>
        <begin position="276"/>
        <end position="297"/>
    </location>
</feature>
<reference evidence="12 13" key="1">
    <citation type="submission" date="2019-06" db="EMBL/GenBank/DDBJ databases">
        <title>Rhodococcus spaelei sp. nov., isolated from a cave.</title>
        <authorList>
            <person name="Lee S.D."/>
        </authorList>
    </citation>
    <scope>NUCLEOTIDE SEQUENCE [LARGE SCALE GENOMIC DNA]</scope>
    <source>
        <strain evidence="12 13">C9-5</strain>
    </source>
</reference>
<dbReference type="InterPro" id="IPR000802">
    <property type="entry name" value="Arsenical_pump_ArsB"/>
</dbReference>